<dbReference type="EMBL" id="JAJKFT010000004">
    <property type="protein sequence ID" value="MCC9628216.1"/>
    <property type="molecule type" value="Genomic_DNA"/>
</dbReference>
<protein>
    <submittedName>
        <fullName evidence="1">Uncharacterized protein</fullName>
    </submittedName>
</protein>
<accession>A0A9X1MKH6</accession>
<gene>
    <name evidence="1" type="ORF">LOC68_07400</name>
</gene>
<name>A0A9X1MKH6_9BACT</name>
<dbReference type="RefSeq" id="WP_230217284.1">
    <property type="nucleotide sequence ID" value="NZ_JAJKFT010000004.1"/>
</dbReference>
<evidence type="ECO:0000313" key="2">
    <source>
        <dbReference type="Proteomes" id="UP001139103"/>
    </source>
</evidence>
<reference evidence="1" key="1">
    <citation type="submission" date="2021-11" db="EMBL/GenBank/DDBJ databases">
        <title>Genome sequence.</title>
        <authorList>
            <person name="Sun Q."/>
        </authorList>
    </citation>
    <scope>NUCLEOTIDE SEQUENCE</scope>
    <source>
        <strain evidence="1">JC732</strain>
    </source>
</reference>
<comment type="caution">
    <text evidence="1">The sequence shown here is derived from an EMBL/GenBank/DDBJ whole genome shotgun (WGS) entry which is preliminary data.</text>
</comment>
<dbReference type="Proteomes" id="UP001139103">
    <property type="component" value="Unassembled WGS sequence"/>
</dbReference>
<organism evidence="1 2">
    <name type="scientific">Blastopirellula sediminis</name>
    <dbReference type="NCBI Taxonomy" id="2894196"/>
    <lineage>
        <taxon>Bacteria</taxon>
        <taxon>Pseudomonadati</taxon>
        <taxon>Planctomycetota</taxon>
        <taxon>Planctomycetia</taxon>
        <taxon>Pirellulales</taxon>
        <taxon>Pirellulaceae</taxon>
        <taxon>Blastopirellula</taxon>
    </lineage>
</organism>
<proteinExistence type="predicted"/>
<keyword evidence="2" id="KW-1185">Reference proteome</keyword>
<sequence length="248" mass="28217">MAAAFRFLARGYRMVNVGRIAYVSMFLLLVSLGKGCACSLDRSANTKLVGNTLVVSAEGRDYTFPKYIDFDGQQWTRSDWRESRHFEGGVCVYLGQDANQRLTYHQDSQLKVGWSLQIERRTRPGEPFVPKGKKRLFDSESECMFDMTVGESGFFDGAARNYYSNGVVKLDCIYAPAAELQGPATGYYPTGSVWWTGEFQRDRFDYENAKFYDESGGEIKGLSLEEKEKLKRSWSDTTSSSWKDCRPQ</sequence>
<dbReference type="AlphaFoldDB" id="A0A9X1MKH6"/>
<evidence type="ECO:0000313" key="1">
    <source>
        <dbReference type="EMBL" id="MCC9628216.1"/>
    </source>
</evidence>